<dbReference type="InterPro" id="IPR029016">
    <property type="entry name" value="GAF-like_dom_sf"/>
</dbReference>
<accession>X0YDI0</accession>
<name>X0YDI0_9ZZZZ</name>
<dbReference type="AlphaFoldDB" id="X0YDI0"/>
<feature type="non-terminal residue" evidence="1">
    <location>
        <position position="235"/>
    </location>
</feature>
<feature type="non-terminal residue" evidence="1">
    <location>
        <position position="1"/>
    </location>
</feature>
<evidence type="ECO:0000313" key="1">
    <source>
        <dbReference type="EMBL" id="GAG45332.1"/>
    </source>
</evidence>
<dbReference type="EMBL" id="BARS01051431">
    <property type="protein sequence ID" value="GAG45332.1"/>
    <property type="molecule type" value="Genomic_DNA"/>
</dbReference>
<organism evidence="1">
    <name type="scientific">marine sediment metagenome</name>
    <dbReference type="NCBI Taxonomy" id="412755"/>
    <lineage>
        <taxon>unclassified sequences</taxon>
        <taxon>metagenomes</taxon>
        <taxon>ecological metagenomes</taxon>
    </lineage>
</organism>
<gene>
    <name evidence="1" type="ORF">S01H1_76611</name>
</gene>
<reference evidence="1" key="1">
    <citation type="journal article" date="2014" name="Front. Microbiol.">
        <title>High frequency of phylogenetically diverse reductive dehalogenase-homologous genes in deep subseafloor sedimentary metagenomes.</title>
        <authorList>
            <person name="Kawai M."/>
            <person name="Futagami T."/>
            <person name="Toyoda A."/>
            <person name="Takaki Y."/>
            <person name="Nishi S."/>
            <person name="Hori S."/>
            <person name="Arai W."/>
            <person name="Tsubouchi T."/>
            <person name="Morono Y."/>
            <person name="Uchiyama I."/>
            <person name="Ito T."/>
            <person name="Fujiyama A."/>
            <person name="Inagaki F."/>
            <person name="Takami H."/>
        </authorList>
    </citation>
    <scope>NUCLEOTIDE SEQUENCE</scope>
    <source>
        <strain evidence="1">Expedition CK06-06</strain>
    </source>
</reference>
<dbReference type="Gene3D" id="3.30.450.40">
    <property type="match status" value="1"/>
</dbReference>
<sequence>EFFAEDLVEKLELTLQIISVFETGESVCHSNVHHISPHHLDKMLNITFVRVQAGKHPRVMVLVQDVTEFSKKARQLSLIREITIAMQGVFERDRLLNMILTSVTAGFAMGFNRAFLFLVNNENNTLTGTLGVGPTSQDEAHRIWNDLSNRSFTFEDYLEEINSGEIVRSGLHDHVEGMVFDLKEHNNILTDTVISRQYHHILDAWENPGVDNKMKKIIATNEFVTIPLIARDEVI</sequence>
<dbReference type="SUPFAM" id="SSF55781">
    <property type="entry name" value="GAF domain-like"/>
    <property type="match status" value="1"/>
</dbReference>
<evidence type="ECO:0008006" key="2">
    <source>
        <dbReference type="Google" id="ProtNLM"/>
    </source>
</evidence>
<proteinExistence type="predicted"/>
<protein>
    <recommendedName>
        <fullName evidence="2">GAF domain-containing protein</fullName>
    </recommendedName>
</protein>
<comment type="caution">
    <text evidence="1">The sequence shown here is derived from an EMBL/GenBank/DDBJ whole genome shotgun (WGS) entry which is preliminary data.</text>
</comment>